<evidence type="ECO:0008006" key="6">
    <source>
        <dbReference type="Google" id="ProtNLM"/>
    </source>
</evidence>
<dbReference type="InterPro" id="IPR006860">
    <property type="entry name" value="FecR"/>
</dbReference>
<gene>
    <name evidence="4" type="ORF">ASU31_18125</name>
</gene>
<sequence>MTDQRFTELLGKQLAGEISSDESVELESILADNEALRTEYKQLQTYFESETAEEENIDLVFDRISAQIQVPDEPSLKVTNSKSYGVWLKIAAVAAIVLAGVLVYNREAVFFNKADQLVLTRALTKAAEVKTIVLADGSTVKMNSGSSLKYPDHFTADTRDVYLSGEAFFDVKKDPKHPFIVHTEQLDVKVLGTAFDVKAYQNDAFTETTLIRGSVAISLKNNNKQTFILKPNDKFTLAGGKPNLSQLTHFSGMETGRVLETAWTNHELIYKNSRFDEIAKLFERWYDVKITFKEADLKTVKFTGRVDKETITEALNVLKLIENFNYSIKGKNVYIYR</sequence>
<dbReference type="EMBL" id="LMZQ01000014">
    <property type="protein sequence ID" value="KRT14817.1"/>
    <property type="molecule type" value="Genomic_DNA"/>
</dbReference>
<keyword evidence="1" id="KW-0472">Membrane</keyword>
<feature type="domain" description="FecR protein" evidence="2">
    <location>
        <begin position="123"/>
        <end position="215"/>
    </location>
</feature>
<evidence type="ECO:0000259" key="3">
    <source>
        <dbReference type="Pfam" id="PF16344"/>
    </source>
</evidence>
<reference evidence="4 5" key="1">
    <citation type="submission" date="2015-11" db="EMBL/GenBank/DDBJ databases">
        <title>Sequence of Pedobacter ginsenosidimutans.</title>
        <authorList>
            <person name="Carson E."/>
            <person name="Keyser V."/>
            <person name="Newman J."/>
            <person name="Miller J."/>
        </authorList>
    </citation>
    <scope>NUCLEOTIDE SEQUENCE [LARGE SCALE GENOMIC DNA]</scope>
    <source>
        <strain evidence="4 5">KACC 14530</strain>
    </source>
</reference>
<protein>
    <recommendedName>
        <fullName evidence="6">FecR family protein</fullName>
    </recommendedName>
</protein>
<dbReference type="Gene3D" id="2.60.120.1440">
    <property type="match status" value="1"/>
</dbReference>
<accession>A0A0T5VLZ4</accession>
<keyword evidence="5" id="KW-1185">Reference proteome</keyword>
<evidence type="ECO:0000259" key="2">
    <source>
        <dbReference type="Pfam" id="PF04773"/>
    </source>
</evidence>
<name>A0A0T5VLZ4_9SPHI</name>
<dbReference type="GO" id="GO:0016989">
    <property type="term" value="F:sigma factor antagonist activity"/>
    <property type="evidence" value="ECO:0007669"/>
    <property type="project" value="TreeGrafter"/>
</dbReference>
<comment type="caution">
    <text evidence="4">The sequence shown here is derived from an EMBL/GenBank/DDBJ whole genome shotgun (WGS) entry which is preliminary data.</text>
</comment>
<feature type="domain" description="Protein FecR C-terminal" evidence="3">
    <location>
        <begin position="268"/>
        <end position="335"/>
    </location>
</feature>
<dbReference type="PANTHER" id="PTHR30273:SF2">
    <property type="entry name" value="PROTEIN FECR"/>
    <property type="match status" value="1"/>
</dbReference>
<dbReference type="InterPro" id="IPR032508">
    <property type="entry name" value="FecR_C"/>
</dbReference>
<feature type="transmembrane region" description="Helical" evidence="1">
    <location>
        <begin position="84"/>
        <end position="104"/>
    </location>
</feature>
<keyword evidence="1" id="KW-1133">Transmembrane helix</keyword>
<keyword evidence="1" id="KW-0812">Transmembrane</keyword>
<dbReference type="Gene3D" id="3.55.50.30">
    <property type="match status" value="1"/>
</dbReference>
<proteinExistence type="predicted"/>
<evidence type="ECO:0000256" key="1">
    <source>
        <dbReference type="SAM" id="Phobius"/>
    </source>
</evidence>
<dbReference type="AlphaFoldDB" id="A0A0T5VLZ4"/>
<dbReference type="PANTHER" id="PTHR30273">
    <property type="entry name" value="PERIPLASMIC SIGNAL SENSOR AND SIGMA FACTOR ACTIVATOR FECR-RELATED"/>
    <property type="match status" value="1"/>
</dbReference>
<dbReference type="OrthoDB" id="1523735at2"/>
<dbReference type="InterPro" id="IPR012373">
    <property type="entry name" value="Ferrdict_sens_TM"/>
</dbReference>
<dbReference type="Pfam" id="PF16344">
    <property type="entry name" value="FecR_C"/>
    <property type="match status" value="1"/>
</dbReference>
<dbReference type="RefSeq" id="WP_057933681.1">
    <property type="nucleotide sequence ID" value="NZ_LMZQ01000014.1"/>
</dbReference>
<dbReference type="Proteomes" id="UP000051950">
    <property type="component" value="Unassembled WGS sequence"/>
</dbReference>
<evidence type="ECO:0000313" key="5">
    <source>
        <dbReference type="Proteomes" id="UP000051950"/>
    </source>
</evidence>
<dbReference type="Pfam" id="PF04773">
    <property type="entry name" value="FecR"/>
    <property type="match status" value="1"/>
</dbReference>
<dbReference type="FunFam" id="2.60.120.1440:FF:000001">
    <property type="entry name" value="Putative anti-sigma factor"/>
    <property type="match status" value="1"/>
</dbReference>
<dbReference type="PIRSF" id="PIRSF018266">
    <property type="entry name" value="FecR"/>
    <property type="match status" value="1"/>
</dbReference>
<evidence type="ECO:0000313" key="4">
    <source>
        <dbReference type="EMBL" id="KRT14817.1"/>
    </source>
</evidence>
<dbReference type="STRING" id="687842.ASU31_18125"/>
<organism evidence="4 5">
    <name type="scientific">Pedobacter ginsenosidimutans</name>
    <dbReference type="NCBI Taxonomy" id="687842"/>
    <lineage>
        <taxon>Bacteria</taxon>
        <taxon>Pseudomonadati</taxon>
        <taxon>Bacteroidota</taxon>
        <taxon>Sphingobacteriia</taxon>
        <taxon>Sphingobacteriales</taxon>
        <taxon>Sphingobacteriaceae</taxon>
        <taxon>Pedobacter</taxon>
    </lineage>
</organism>